<dbReference type="InterPro" id="IPR011992">
    <property type="entry name" value="EF-hand-dom_pair"/>
</dbReference>
<feature type="domain" description="EF-hand" evidence="2">
    <location>
        <begin position="69"/>
        <end position="104"/>
    </location>
</feature>
<sequence length="142" mass="15723">MGVVIIDGLTVRNFVNDEDLFNRAIDERFADLDLNHDGLLSRSELRKAFESLRLIESHFGVDVFTPPEELSRLYDSIFANFDADHSGSVDLAEFKSEVRKIMLAIADGLGSSPIQMVLDESDGDKNFLKQAADKEAASQISG</sequence>
<dbReference type="Proteomes" id="UP000249390">
    <property type="component" value="Unassembled WGS sequence"/>
</dbReference>
<dbReference type="Pfam" id="PF13499">
    <property type="entry name" value="EF-hand_7"/>
    <property type="match status" value="1"/>
</dbReference>
<dbReference type="EMBL" id="NQVE01000135">
    <property type="protein sequence ID" value="RAL45161.1"/>
    <property type="molecule type" value="Genomic_DNA"/>
</dbReference>
<dbReference type="SMART" id="SM00054">
    <property type="entry name" value="EFh"/>
    <property type="match status" value="2"/>
</dbReference>
<dbReference type="PANTHER" id="PTHR34574:SF5">
    <property type="entry name" value="CALCIUM-BINDING EF-HAND FAMILY PROTEIN"/>
    <property type="match status" value="1"/>
</dbReference>
<organism evidence="3 4">
    <name type="scientific">Cuscuta australis</name>
    <dbReference type="NCBI Taxonomy" id="267555"/>
    <lineage>
        <taxon>Eukaryota</taxon>
        <taxon>Viridiplantae</taxon>
        <taxon>Streptophyta</taxon>
        <taxon>Embryophyta</taxon>
        <taxon>Tracheophyta</taxon>
        <taxon>Spermatophyta</taxon>
        <taxon>Magnoliopsida</taxon>
        <taxon>eudicotyledons</taxon>
        <taxon>Gunneridae</taxon>
        <taxon>Pentapetalae</taxon>
        <taxon>asterids</taxon>
        <taxon>lamiids</taxon>
        <taxon>Solanales</taxon>
        <taxon>Convolvulaceae</taxon>
        <taxon>Cuscuteae</taxon>
        <taxon>Cuscuta</taxon>
        <taxon>Cuscuta subgen. Grammica</taxon>
        <taxon>Cuscuta sect. Cleistogrammica</taxon>
    </lineage>
</organism>
<evidence type="ECO:0000313" key="4">
    <source>
        <dbReference type="Proteomes" id="UP000249390"/>
    </source>
</evidence>
<dbReference type="InterPro" id="IPR018247">
    <property type="entry name" value="EF_Hand_1_Ca_BS"/>
</dbReference>
<evidence type="ECO:0000256" key="1">
    <source>
        <dbReference type="ARBA" id="ARBA00022837"/>
    </source>
</evidence>
<dbReference type="GO" id="GO:0005509">
    <property type="term" value="F:calcium ion binding"/>
    <property type="evidence" value="ECO:0007669"/>
    <property type="project" value="InterPro"/>
</dbReference>
<dbReference type="AlphaFoldDB" id="A0A328DLV6"/>
<keyword evidence="4" id="KW-1185">Reference proteome</keyword>
<dbReference type="PROSITE" id="PS50222">
    <property type="entry name" value="EF_HAND_2"/>
    <property type="match status" value="2"/>
</dbReference>
<evidence type="ECO:0000313" key="3">
    <source>
        <dbReference type="EMBL" id="RAL45161.1"/>
    </source>
</evidence>
<keyword evidence="1" id="KW-0106">Calcium</keyword>
<dbReference type="PROSITE" id="PS00018">
    <property type="entry name" value="EF_HAND_1"/>
    <property type="match status" value="2"/>
</dbReference>
<evidence type="ECO:0000259" key="2">
    <source>
        <dbReference type="PROSITE" id="PS50222"/>
    </source>
</evidence>
<name>A0A328DLV6_9ASTE</name>
<gene>
    <name evidence="3" type="ORF">DM860_014571</name>
</gene>
<reference evidence="3 4" key="1">
    <citation type="submission" date="2018-06" db="EMBL/GenBank/DDBJ databases">
        <title>The Genome of Cuscuta australis (Dodder) Provides Insight into the Evolution of Plant Parasitism.</title>
        <authorList>
            <person name="Liu H."/>
        </authorList>
    </citation>
    <scope>NUCLEOTIDE SEQUENCE [LARGE SCALE GENOMIC DNA]</scope>
    <source>
        <strain evidence="4">cv. Yunnan</strain>
        <tissue evidence="3">Vines</tissue>
    </source>
</reference>
<proteinExistence type="predicted"/>
<comment type="caution">
    <text evidence="3">The sequence shown here is derived from an EMBL/GenBank/DDBJ whole genome shotgun (WGS) entry which is preliminary data.</text>
</comment>
<dbReference type="SUPFAM" id="SSF47473">
    <property type="entry name" value="EF-hand"/>
    <property type="match status" value="1"/>
</dbReference>
<accession>A0A328DLV6</accession>
<dbReference type="Gene3D" id="1.10.238.10">
    <property type="entry name" value="EF-hand"/>
    <property type="match status" value="1"/>
</dbReference>
<protein>
    <recommendedName>
        <fullName evidence="2">EF-hand domain-containing protein</fullName>
    </recommendedName>
</protein>
<feature type="domain" description="EF-hand" evidence="2">
    <location>
        <begin position="20"/>
        <end position="55"/>
    </location>
</feature>
<dbReference type="PANTHER" id="PTHR34574">
    <property type="entry name" value="CALCIUM-BINDING EF-HAND FAMILY PROTEIN-RELATED"/>
    <property type="match status" value="1"/>
</dbReference>
<dbReference type="InterPro" id="IPR002048">
    <property type="entry name" value="EF_hand_dom"/>
</dbReference>